<proteinExistence type="predicted"/>
<accession>A0A6C0DI03</accession>
<organism evidence="1">
    <name type="scientific">viral metagenome</name>
    <dbReference type="NCBI Taxonomy" id="1070528"/>
    <lineage>
        <taxon>unclassified sequences</taxon>
        <taxon>metagenomes</taxon>
        <taxon>organismal metagenomes</taxon>
    </lineage>
</organism>
<protein>
    <submittedName>
        <fullName evidence="1">Uncharacterized protein</fullName>
    </submittedName>
</protein>
<dbReference type="AlphaFoldDB" id="A0A6C0DI03"/>
<sequence length="413" mass="47589">MSEIETTTKPTTEVEIPEQFTKIIHDFINDMKRTFPEYLPIINKWWKDKSNFDYIEEEDERLKTIEKYERTSTKILFSFCQKKYPPRFFEILYQNEEMFGEKSTIDTEFLPHIHFKDLWQFDISENTKTTIWKYLQLILFSIVKTVNNKEDFGDTAKLFEQIDETEFKNKLEETFSKMQEAFEASKTEGGPDNQMTLTTIEDLPNPADVHSHLNEMMNGNIGNLAKEIAEETAKDLDLDFDGITDMNDVFSKLFSSPNKLMDLIKTVGEKLDGKIKSGEMNQNDLMSEATDIMSKMKDIPGLDGIQSMLSKMGMGGMGGDSGDLGDINNMSDMFNLGKGAKINQNEMDKQMRLTQMRDRMRSKLDMKKQMKEIQDKLQETPLPSITNAAPPISDDELEALFNSVGKTLKKDDK</sequence>
<name>A0A6C0DI03_9ZZZZ</name>
<dbReference type="EMBL" id="MN739615">
    <property type="protein sequence ID" value="QHT16051.1"/>
    <property type="molecule type" value="Genomic_DNA"/>
</dbReference>
<reference evidence="1" key="1">
    <citation type="journal article" date="2020" name="Nature">
        <title>Giant virus diversity and host interactions through global metagenomics.</title>
        <authorList>
            <person name="Schulz F."/>
            <person name="Roux S."/>
            <person name="Paez-Espino D."/>
            <person name="Jungbluth S."/>
            <person name="Walsh D.A."/>
            <person name="Denef V.J."/>
            <person name="McMahon K.D."/>
            <person name="Konstantinidis K.T."/>
            <person name="Eloe-Fadrosh E.A."/>
            <person name="Kyrpides N.C."/>
            <person name="Woyke T."/>
        </authorList>
    </citation>
    <scope>NUCLEOTIDE SEQUENCE</scope>
    <source>
        <strain evidence="1">GVMAG-M-3300023174-182</strain>
    </source>
</reference>
<evidence type="ECO:0000313" key="1">
    <source>
        <dbReference type="EMBL" id="QHT16051.1"/>
    </source>
</evidence>